<gene>
    <name evidence="2" type="ORF">CHS0354_030426</name>
</gene>
<reference evidence="2" key="1">
    <citation type="journal article" date="2021" name="Genome Biol. Evol.">
        <title>A High-Quality Reference Genome for a Parasitic Bivalve with Doubly Uniparental Inheritance (Bivalvia: Unionida).</title>
        <authorList>
            <person name="Smith C.H."/>
        </authorList>
    </citation>
    <scope>NUCLEOTIDE SEQUENCE</scope>
    <source>
        <strain evidence="2">CHS0354</strain>
    </source>
</reference>
<reference evidence="2" key="3">
    <citation type="submission" date="2023-05" db="EMBL/GenBank/DDBJ databases">
        <authorList>
            <person name="Smith C.H."/>
        </authorList>
    </citation>
    <scope>NUCLEOTIDE SEQUENCE</scope>
    <source>
        <strain evidence="2">CHS0354</strain>
        <tissue evidence="2">Mantle</tissue>
    </source>
</reference>
<protein>
    <submittedName>
        <fullName evidence="2">Uncharacterized protein</fullName>
    </submittedName>
</protein>
<organism evidence="2 3">
    <name type="scientific">Potamilus streckersoni</name>
    <dbReference type="NCBI Taxonomy" id="2493646"/>
    <lineage>
        <taxon>Eukaryota</taxon>
        <taxon>Metazoa</taxon>
        <taxon>Spiralia</taxon>
        <taxon>Lophotrochozoa</taxon>
        <taxon>Mollusca</taxon>
        <taxon>Bivalvia</taxon>
        <taxon>Autobranchia</taxon>
        <taxon>Heteroconchia</taxon>
        <taxon>Palaeoheterodonta</taxon>
        <taxon>Unionida</taxon>
        <taxon>Unionoidea</taxon>
        <taxon>Unionidae</taxon>
        <taxon>Ambleminae</taxon>
        <taxon>Lampsilini</taxon>
        <taxon>Potamilus</taxon>
    </lineage>
</organism>
<proteinExistence type="predicted"/>
<feature type="compositionally biased region" description="Basic residues" evidence="1">
    <location>
        <begin position="20"/>
        <end position="29"/>
    </location>
</feature>
<dbReference type="EMBL" id="JAEAOA010001810">
    <property type="protein sequence ID" value="KAK3587239.1"/>
    <property type="molecule type" value="Genomic_DNA"/>
</dbReference>
<dbReference type="Proteomes" id="UP001195483">
    <property type="component" value="Unassembled WGS sequence"/>
</dbReference>
<feature type="compositionally biased region" description="Basic and acidic residues" evidence="1">
    <location>
        <begin position="10"/>
        <end position="19"/>
    </location>
</feature>
<evidence type="ECO:0000313" key="3">
    <source>
        <dbReference type="Proteomes" id="UP001195483"/>
    </source>
</evidence>
<reference evidence="2" key="2">
    <citation type="journal article" date="2021" name="Genome Biol. Evol.">
        <title>Developing a high-quality reference genome for a parasitic bivalve with doubly uniparental inheritance (Bivalvia: Unionida).</title>
        <authorList>
            <person name="Smith C.H."/>
        </authorList>
    </citation>
    <scope>NUCLEOTIDE SEQUENCE</scope>
    <source>
        <strain evidence="2">CHS0354</strain>
        <tissue evidence="2">Mantle</tissue>
    </source>
</reference>
<feature type="region of interest" description="Disordered" evidence="1">
    <location>
        <begin position="1"/>
        <end position="29"/>
    </location>
</feature>
<sequence length="224" mass="25875">MSFGKRALRKDREREEKRMNNRGRRIHRPGSHFALLALKPVSNPPPPQAAPHQLQPLILRCDPQCQRHTKNISSKLEFWEKTKTSDQEEPCNDVAARILCFLPSVSARGHRIEKCAVHTLKHSASVRGDYTKRLHMVSWSHSTIIQHQLVVPFVVKQRRMTIHQELYEVRKLQNAGDLMLGLDQLLKQVETGCYTLRRACREKAPLETAKDHVKEVLTEEADEN</sequence>
<comment type="caution">
    <text evidence="2">The sequence shown here is derived from an EMBL/GenBank/DDBJ whole genome shotgun (WGS) entry which is preliminary data.</text>
</comment>
<evidence type="ECO:0000313" key="2">
    <source>
        <dbReference type="EMBL" id="KAK3587239.1"/>
    </source>
</evidence>
<keyword evidence="3" id="KW-1185">Reference proteome</keyword>
<accession>A0AAE0S8U3</accession>
<dbReference type="AlphaFoldDB" id="A0AAE0S8U3"/>
<name>A0AAE0S8U3_9BIVA</name>
<evidence type="ECO:0000256" key="1">
    <source>
        <dbReference type="SAM" id="MobiDB-lite"/>
    </source>
</evidence>